<accession>A0AAW2EXY6</accession>
<protein>
    <submittedName>
        <fullName evidence="1">Uncharacterized protein</fullName>
    </submittedName>
</protein>
<dbReference type="EMBL" id="JADYXP020000016">
    <property type="protein sequence ID" value="KAL0108609.1"/>
    <property type="molecule type" value="Genomic_DNA"/>
</dbReference>
<sequence>MPFEDRIPEIINSVADQLTSLLQLYKMALIQVSSDNVNSRLRSETFPGNPVFHDVDKIIYPASADLKTFLNLIDTLEDATLNSKTQEILHHANYTFNNDCKCVERASSRMDNIKK</sequence>
<gene>
    <name evidence="1" type="ORF">PUN28_015226</name>
</gene>
<name>A0AAW2EXY6_9HYME</name>
<reference evidence="1 2" key="1">
    <citation type="submission" date="2023-03" db="EMBL/GenBank/DDBJ databases">
        <title>High recombination rates correlate with genetic variation in Cardiocondyla obscurior ants.</title>
        <authorList>
            <person name="Errbii M."/>
        </authorList>
    </citation>
    <scope>NUCLEOTIDE SEQUENCE [LARGE SCALE GENOMIC DNA]</scope>
    <source>
        <strain evidence="1">Alpha-2009</strain>
        <tissue evidence="1">Whole body</tissue>
    </source>
</reference>
<evidence type="ECO:0000313" key="2">
    <source>
        <dbReference type="Proteomes" id="UP001430953"/>
    </source>
</evidence>
<proteinExistence type="predicted"/>
<evidence type="ECO:0000313" key="1">
    <source>
        <dbReference type="EMBL" id="KAL0108609.1"/>
    </source>
</evidence>
<dbReference type="AlphaFoldDB" id="A0AAW2EXY6"/>
<comment type="caution">
    <text evidence="1">The sequence shown here is derived from an EMBL/GenBank/DDBJ whole genome shotgun (WGS) entry which is preliminary data.</text>
</comment>
<dbReference type="Proteomes" id="UP001430953">
    <property type="component" value="Unassembled WGS sequence"/>
</dbReference>
<organism evidence="1 2">
    <name type="scientific">Cardiocondyla obscurior</name>
    <dbReference type="NCBI Taxonomy" id="286306"/>
    <lineage>
        <taxon>Eukaryota</taxon>
        <taxon>Metazoa</taxon>
        <taxon>Ecdysozoa</taxon>
        <taxon>Arthropoda</taxon>
        <taxon>Hexapoda</taxon>
        <taxon>Insecta</taxon>
        <taxon>Pterygota</taxon>
        <taxon>Neoptera</taxon>
        <taxon>Endopterygota</taxon>
        <taxon>Hymenoptera</taxon>
        <taxon>Apocrita</taxon>
        <taxon>Aculeata</taxon>
        <taxon>Formicoidea</taxon>
        <taxon>Formicidae</taxon>
        <taxon>Myrmicinae</taxon>
        <taxon>Cardiocondyla</taxon>
    </lineage>
</organism>
<keyword evidence="2" id="KW-1185">Reference proteome</keyword>